<evidence type="ECO:0008006" key="4">
    <source>
        <dbReference type="Google" id="ProtNLM"/>
    </source>
</evidence>
<keyword evidence="3" id="KW-1185">Reference proteome</keyword>
<evidence type="ECO:0000313" key="2">
    <source>
        <dbReference type="EMBL" id="GIX94165.1"/>
    </source>
</evidence>
<accession>A0AAV4PAE9</accession>
<evidence type="ECO:0000313" key="3">
    <source>
        <dbReference type="Proteomes" id="UP001054837"/>
    </source>
</evidence>
<feature type="region of interest" description="Disordered" evidence="1">
    <location>
        <begin position="52"/>
        <end position="117"/>
    </location>
</feature>
<proteinExistence type="predicted"/>
<reference evidence="2 3" key="1">
    <citation type="submission" date="2021-06" db="EMBL/GenBank/DDBJ databases">
        <title>Caerostris darwini draft genome.</title>
        <authorList>
            <person name="Kono N."/>
            <person name="Arakawa K."/>
        </authorList>
    </citation>
    <scope>NUCLEOTIDE SEQUENCE [LARGE SCALE GENOMIC DNA]</scope>
</reference>
<dbReference type="EMBL" id="BPLQ01002577">
    <property type="protein sequence ID" value="GIX94165.1"/>
    <property type="molecule type" value="Genomic_DNA"/>
</dbReference>
<name>A0AAV4PAE9_9ARAC</name>
<dbReference type="Proteomes" id="UP001054837">
    <property type="component" value="Unassembled WGS sequence"/>
</dbReference>
<evidence type="ECO:0000256" key="1">
    <source>
        <dbReference type="SAM" id="MobiDB-lite"/>
    </source>
</evidence>
<gene>
    <name evidence="2" type="ORF">CDAR_485201</name>
</gene>
<protein>
    <recommendedName>
        <fullName evidence="4">Secreted protein</fullName>
    </recommendedName>
</protein>
<sequence>MSVLMIYTSPVISCILLYSSETFAGLETNPHKQRPKNPKLIAHCFYKTQRLESNQRAASRPQHSPFPRLPSASSLKRHNGADVNAKECKMTGGENRFLQRNHKSSDLTAEAVFPPAI</sequence>
<comment type="caution">
    <text evidence="2">The sequence shown here is derived from an EMBL/GenBank/DDBJ whole genome shotgun (WGS) entry which is preliminary data.</text>
</comment>
<organism evidence="2 3">
    <name type="scientific">Caerostris darwini</name>
    <dbReference type="NCBI Taxonomy" id="1538125"/>
    <lineage>
        <taxon>Eukaryota</taxon>
        <taxon>Metazoa</taxon>
        <taxon>Ecdysozoa</taxon>
        <taxon>Arthropoda</taxon>
        <taxon>Chelicerata</taxon>
        <taxon>Arachnida</taxon>
        <taxon>Araneae</taxon>
        <taxon>Araneomorphae</taxon>
        <taxon>Entelegynae</taxon>
        <taxon>Araneoidea</taxon>
        <taxon>Araneidae</taxon>
        <taxon>Caerostris</taxon>
    </lineage>
</organism>
<dbReference type="AlphaFoldDB" id="A0AAV4PAE9"/>